<dbReference type="InterPro" id="IPR036388">
    <property type="entry name" value="WH-like_DNA-bd_sf"/>
</dbReference>
<dbReference type="InterPro" id="IPR018982">
    <property type="entry name" value="RQC_domain"/>
</dbReference>
<dbReference type="Pfam" id="PF09382">
    <property type="entry name" value="RQC"/>
    <property type="match status" value="1"/>
</dbReference>
<keyword evidence="4" id="KW-0479">Metal-binding</keyword>
<keyword evidence="10" id="KW-0067">ATP-binding</keyword>
<evidence type="ECO:0000256" key="16">
    <source>
        <dbReference type="NCBIfam" id="TIGR01389"/>
    </source>
</evidence>
<keyword evidence="14" id="KW-0413">Isomerase</keyword>
<dbReference type="GO" id="GO:0016787">
    <property type="term" value="F:hydrolase activity"/>
    <property type="evidence" value="ECO:0007669"/>
    <property type="project" value="UniProtKB-KW"/>
</dbReference>
<dbReference type="PROSITE" id="PS50967">
    <property type="entry name" value="HRDC"/>
    <property type="match status" value="1"/>
</dbReference>
<dbReference type="PROSITE" id="PS51192">
    <property type="entry name" value="HELICASE_ATP_BIND_1"/>
    <property type="match status" value="1"/>
</dbReference>
<sequence>MIAPTFRLSSELEAEKYRVLKTAFGFDAFRPGQEPVIDAVLAGNDVLAVMPTGAGKSLCYQAPALVLGGLAVVVSPLIALMDDQVAGLRLDGVQAEAIHSGKSREDNVASWRRVASGEARLLYLAPERLMTARMLAALGRLPVSLVAIDEAHCISQWGHSFRAEYLALGEARAALPKARMIALTATADQSTRDDIVAKLFDGRAETFVAGFDRPNISIAVQDKRDTGEAIERFVAARPDQSGVVYRISRKKVDDTAARLQSAGVKALAYHAGMDAAARAAAQEAFLAERGVVMVATVAFGMGIDKADVRYVVHGDAPGSLEAYYQEIGRAGRDGEPAEALLFYGLEDIRTRRRFIDEQDAAPERKRVESRRLDALVGFCETTACRRQALLAYFGEVSPPCGNCDVCLDPPEVIDATEEARLLLTLASATGERFGAAHIVALAVGHESETVTARGHDRLDGFGKGPDRPAAEWRAILRQLVACHALEVETGAFGGISLTEKGRLILVGEERVSVAKPRPKKRERRRAMVAEAVASGVDEALLQSLKALRRELAIARAVPAYVIFSDKTLIEMAATRPTTLDELGRVKGVGAAKLEAFGSAFLRALSNG</sequence>
<comment type="cofactor">
    <cofactor evidence="2">
        <name>Zn(2+)</name>
        <dbReference type="ChEBI" id="CHEBI:29105"/>
    </cofactor>
</comment>
<dbReference type="SMART" id="SM00956">
    <property type="entry name" value="RQC"/>
    <property type="match status" value="1"/>
</dbReference>
<comment type="similarity">
    <text evidence="3">Belongs to the helicase family. RecQ subfamily.</text>
</comment>
<dbReference type="Pfam" id="PF00270">
    <property type="entry name" value="DEAD"/>
    <property type="match status" value="1"/>
</dbReference>
<dbReference type="InterPro" id="IPR010997">
    <property type="entry name" value="HRDC-like_sf"/>
</dbReference>
<dbReference type="SMART" id="SM00341">
    <property type="entry name" value="HRDC"/>
    <property type="match status" value="1"/>
</dbReference>
<dbReference type="Gene3D" id="1.10.150.80">
    <property type="entry name" value="HRDC domain"/>
    <property type="match status" value="1"/>
</dbReference>
<evidence type="ECO:0000256" key="15">
    <source>
        <dbReference type="ARBA" id="ARBA00034617"/>
    </source>
</evidence>
<evidence type="ECO:0000256" key="5">
    <source>
        <dbReference type="ARBA" id="ARBA00022741"/>
    </source>
</evidence>
<dbReference type="InterPro" id="IPR027417">
    <property type="entry name" value="P-loop_NTPase"/>
</dbReference>
<dbReference type="GO" id="GO:0003678">
    <property type="term" value="F:DNA helicase activity"/>
    <property type="evidence" value="ECO:0007669"/>
    <property type="project" value="UniProtKB-EC"/>
</dbReference>
<evidence type="ECO:0000256" key="10">
    <source>
        <dbReference type="ARBA" id="ARBA00022840"/>
    </source>
</evidence>
<dbReference type="PANTHER" id="PTHR13710">
    <property type="entry name" value="DNA HELICASE RECQ FAMILY MEMBER"/>
    <property type="match status" value="1"/>
</dbReference>
<evidence type="ECO:0000256" key="7">
    <source>
        <dbReference type="ARBA" id="ARBA00022801"/>
    </source>
</evidence>
<comment type="caution">
    <text evidence="20">The sequence shown here is derived from an EMBL/GenBank/DDBJ whole genome shotgun (WGS) entry which is preliminary data.</text>
</comment>
<evidence type="ECO:0000256" key="6">
    <source>
        <dbReference type="ARBA" id="ARBA00022763"/>
    </source>
</evidence>
<keyword evidence="8 20" id="KW-0347">Helicase</keyword>
<dbReference type="PROSITE" id="PS51194">
    <property type="entry name" value="HELICASE_CTER"/>
    <property type="match status" value="1"/>
</dbReference>
<dbReference type="InterPro" id="IPR032284">
    <property type="entry name" value="RecQ_Zn-bd"/>
</dbReference>
<evidence type="ECO:0000256" key="12">
    <source>
        <dbReference type="ARBA" id="ARBA00023172"/>
    </source>
</evidence>
<dbReference type="SMART" id="SM00490">
    <property type="entry name" value="HELICc"/>
    <property type="match status" value="1"/>
</dbReference>
<reference evidence="20" key="1">
    <citation type="submission" date="2020-10" db="EMBL/GenBank/DDBJ databases">
        <authorList>
            <person name="Abbas A."/>
            <person name="Razzaq R."/>
            <person name="Waqas M."/>
            <person name="Abbas N."/>
            <person name="Nielsen T.K."/>
            <person name="Hansen L.H."/>
            <person name="Hussain S."/>
            <person name="Shahid M."/>
        </authorList>
    </citation>
    <scope>NUCLEOTIDE SEQUENCE</scope>
    <source>
        <strain evidence="20">S14</strain>
    </source>
</reference>
<dbReference type="Gene3D" id="1.10.10.10">
    <property type="entry name" value="Winged helix-like DNA-binding domain superfamily/Winged helix DNA-binding domain"/>
    <property type="match status" value="1"/>
</dbReference>
<dbReference type="InterPro" id="IPR004589">
    <property type="entry name" value="DNA_helicase_ATP-dep_RecQ"/>
</dbReference>
<evidence type="ECO:0000313" key="20">
    <source>
        <dbReference type="EMBL" id="MDR4308121.1"/>
    </source>
</evidence>
<keyword evidence="5" id="KW-0547">Nucleotide-binding</keyword>
<dbReference type="InterPro" id="IPR006293">
    <property type="entry name" value="DNA_helicase_ATP-dep_RecQ_bac"/>
</dbReference>
<keyword evidence="11" id="KW-0238">DNA-binding</keyword>
<feature type="domain" description="Helicase C-terminal" evidence="19">
    <location>
        <begin position="229"/>
        <end position="373"/>
    </location>
</feature>
<gene>
    <name evidence="20" type="primary">recQ</name>
    <name evidence="20" type="ORF">IHQ68_15990</name>
</gene>
<organism evidence="20 21">
    <name type="scientific">Chelatococcus sambhunathii</name>
    <dbReference type="NCBI Taxonomy" id="363953"/>
    <lineage>
        <taxon>Bacteria</taxon>
        <taxon>Pseudomonadati</taxon>
        <taxon>Pseudomonadota</taxon>
        <taxon>Alphaproteobacteria</taxon>
        <taxon>Hyphomicrobiales</taxon>
        <taxon>Chelatococcaceae</taxon>
        <taxon>Chelatococcus</taxon>
    </lineage>
</organism>
<keyword evidence="7 20" id="KW-0378">Hydrolase</keyword>
<evidence type="ECO:0000256" key="11">
    <source>
        <dbReference type="ARBA" id="ARBA00023125"/>
    </source>
</evidence>
<dbReference type="Pfam" id="PF00570">
    <property type="entry name" value="HRDC"/>
    <property type="match status" value="1"/>
</dbReference>
<evidence type="ECO:0000256" key="9">
    <source>
        <dbReference type="ARBA" id="ARBA00022833"/>
    </source>
</evidence>
<dbReference type="Proteomes" id="UP001181622">
    <property type="component" value="Unassembled WGS sequence"/>
</dbReference>
<dbReference type="SUPFAM" id="SSF52540">
    <property type="entry name" value="P-loop containing nucleoside triphosphate hydrolases"/>
    <property type="match status" value="2"/>
</dbReference>
<dbReference type="EC" id="5.6.2.4" evidence="16"/>
<dbReference type="EMBL" id="JADBEO010000041">
    <property type="protein sequence ID" value="MDR4308121.1"/>
    <property type="molecule type" value="Genomic_DNA"/>
</dbReference>
<dbReference type="SUPFAM" id="SSF47819">
    <property type="entry name" value="HRDC-like"/>
    <property type="match status" value="1"/>
</dbReference>
<dbReference type="InterPro" id="IPR001650">
    <property type="entry name" value="Helicase_C-like"/>
</dbReference>
<evidence type="ECO:0000256" key="13">
    <source>
        <dbReference type="ARBA" id="ARBA00023204"/>
    </source>
</evidence>
<comment type="catalytic activity">
    <reaction evidence="15">
        <text>Couples ATP hydrolysis with the unwinding of duplex DNA by translocating in the 3'-5' direction.</text>
        <dbReference type="EC" id="5.6.2.4"/>
    </reaction>
</comment>
<evidence type="ECO:0000256" key="1">
    <source>
        <dbReference type="ARBA" id="ARBA00001946"/>
    </source>
</evidence>
<feature type="domain" description="Helicase ATP-binding" evidence="18">
    <location>
        <begin position="37"/>
        <end position="205"/>
    </location>
</feature>
<keyword evidence="9" id="KW-0862">Zinc</keyword>
<name>A0ABU1DJ74_9HYPH</name>
<dbReference type="InterPro" id="IPR011545">
    <property type="entry name" value="DEAD/DEAH_box_helicase_dom"/>
</dbReference>
<dbReference type="PANTHER" id="PTHR13710:SF105">
    <property type="entry name" value="ATP-DEPENDENT DNA HELICASE Q1"/>
    <property type="match status" value="1"/>
</dbReference>
<dbReference type="InterPro" id="IPR044876">
    <property type="entry name" value="HRDC_dom_sf"/>
</dbReference>
<evidence type="ECO:0000256" key="8">
    <source>
        <dbReference type="ARBA" id="ARBA00022806"/>
    </source>
</evidence>
<keyword evidence="13" id="KW-0234">DNA repair</keyword>
<evidence type="ECO:0000259" key="17">
    <source>
        <dbReference type="PROSITE" id="PS50967"/>
    </source>
</evidence>
<evidence type="ECO:0000256" key="14">
    <source>
        <dbReference type="ARBA" id="ARBA00023235"/>
    </source>
</evidence>
<dbReference type="RefSeq" id="WP_309393598.1">
    <property type="nucleotide sequence ID" value="NZ_JADBEO010000041.1"/>
</dbReference>
<dbReference type="CDD" id="cd17920">
    <property type="entry name" value="DEXHc_RecQ"/>
    <property type="match status" value="1"/>
</dbReference>
<protein>
    <recommendedName>
        <fullName evidence="16">DNA helicase RecQ</fullName>
        <ecNumber evidence="16">5.6.2.4</ecNumber>
    </recommendedName>
</protein>
<accession>A0ABU1DJ74</accession>
<evidence type="ECO:0000313" key="21">
    <source>
        <dbReference type="Proteomes" id="UP001181622"/>
    </source>
</evidence>
<dbReference type="Gene3D" id="3.40.50.300">
    <property type="entry name" value="P-loop containing nucleotide triphosphate hydrolases"/>
    <property type="match status" value="2"/>
</dbReference>
<dbReference type="NCBIfam" id="TIGR01389">
    <property type="entry name" value="recQ"/>
    <property type="match status" value="1"/>
</dbReference>
<keyword evidence="12" id="KW-0233">DNA recombination</keyword>
<dbReference type="InterPro" id="IPR014001">
    <property type="entry name" value="Helicase_ATP-bd"/>
</dbReference>
<comment type="cofactor">
    <cofactor evidence="1">
        <name>Mg(2+)</name>
        <dbReference type="ChEBI" id="CHEBI:18420"/>
    </cofactor>
</comment>
<evidence type="ECO:0000259" key="18">
    <source>
        <dbReference type="PROSITE" id="PS51192"/>
    </source>
</evidence>
<dbReference type="InterPro" id="IPR002121">
    <property type="entry name" value="HRDC_dom"/>
</dbReference>
<proteinExistence type="inferred from homology"/>
<evidence type="ECO:0000256" key="2">
    <source>
        <dbReference type="ARBA" id="ARBA00001947"/>
    </source>
</evidence>
<dbReference type="NCBIfam" id="TIGR00614">
    <property type="entry name" value="recQ_fam"/>
    <property type="match status" value="1"/>
</dbReference>
<evidence type="ECO:0000256" key="3">
    <source>
        <dbReference type="ARBA" id="ARBA00005446"/>
    </source>
</evidence>
<feature type="domain" description="HRDC" evidence="17">
    <location>
        <begin position="534"/>
        <end position="607"/>
    </location>
</feature>
<evidence type="ECO:0000256" key="4">
    <source>
        <dbReference type="ARBA" id="ARBA00022723"/>
    </source>
</evidence>
<dbReference type="Pfam" id="PF16124">
    <property type="entry name" value="RecQ_Zn_bind"/>
    <property type="match status" value="1"/>
</dbReference>
<keyword evidence="21" id="KW-1185">Reference proteome</keyword>
<dbReference type="Pfam" id="PF00271">
    <property type="entry name" value="Helicase_C"/>
    <property type="match status" value="1"/>
</dbReference>
<evidence type="ECO:0000259" key="19">
    <source>
        <dbReference type="PROSITE" id="PS51194"/>
    </source>
</evidence>
<keyword evidence="6" id="KW-0227">DNA damage</keyword>
<dbReference type="SMART" id="SM00487">
    <property type="entry name" value="DEXDc"/>
    <property type="match status" value="1"/>
</dbReference>